<accession>A0A212D611</accession>
<keyword evidence="1" id="KW-0472">Membrane</keyword>
<protein>
    <submittedName>
        <fullName evidence="2">Uncharacterized protein</fullName>
    </submittedName>
</protein>
<keyword evidence="1" id="KW-0812">Transmembrane</keyword>
<keyword evidence="3" id="KW-1185">Reference proteome</keyword>
<feature type="transmembrane region" description="Helical" evidence="1">
    <location>
        <begin position="6"/>
        <end position="24"/>
    </location>
</feature>
<evidence type="ECO:0000313" key="3">
    <source>
        <dbReference type="Proteomes" id="UP000242450"/>
    </source>
</evidence>
<comment type="caution">
    <text evidence="2">The sequence shown here is derived from an EMBL/GenBank/DDBJ whole genome shotgun (WGS) entry which is preliminary data.</text>
</comment>
<dbReference type="AlphaFoldDB" id="A0A212D611"/>
<sequence>MTITLVAFHLILPSFIIWFTWICHPINSEVYQQN</sequence>
<dbReference type="Proteomes" id="UP000242450">
    <property type="component" value="Chromosome 6"/>
</dbReference>
<reference evidence="2 3" key="1">
    <citation type="journal article" date="2018" name="Mol. Genet. Genomics">
        <title>The red deer Cervus elaphus genome CerEla1.0: sequencing, annotating, genes, and chromosomes.</title>
        <authorList>
            <person name="Bana N.A."/>
            <person name="Nyiri A."/>
            <person name="Nagy J."/>
            <person name="Frank K."/>
            <person name="Nagy T."/>
            <person name="Steger V."/>
            <person name="Schiller M."/>
            <person name="Lakatos P."/>
            <person name="Sugar L."/>
            <person name="Horn P."/>
            <person name="Barta E."/>
            <person name="Orosz L."/>
        </authorList>
    </citation>
    <scope>NUCLEOTIDE SEQUENCE [LARGE SCALE GENOMIC DNA]</scope>
    <source>
        <strain evidence="2">Hungarian</strain>
    </source>
</reference>
<gene>
    <name evidence="2" type="ORF">Celaphus_00017362</name>
</gene>
<keyword evidence="1" id="KW-1133">Transmembrane helix</keyword>
<name>A0A212D611_CEREH</name>
<evidence type="ECO:0000313" key="2">
    <source>
        <dbReference type="EMBL" id="OWK13626.1"/>
    </source>
</evidence>
<evidence type="ECO:0000256" key="1">
    <source>
        <dbReference type="SAM" id="Phobius"/>
    </source>
</evidence>
<proteinExistence type="predicted"/>
<dbReference type="EMBL" id="MKHE01000006">
    <property type="protein sequence ID" value="OWK13626.1"/>
    <property type="molecule type" value="Genomic_DNA"/>
</dbReference>
<organism evidence="2 3">
    <name type="scientific">Cervus elaphus hippelaphus</name>
    <name type="common">European red deer</name>
    <dbReference type="NCBI Taxonomy" id="46360"/>
    <lineage>
        <taxon>Eukaryota</taxon>
        <taxon>Metazoa</taxon>
        <taxon>Chordata</taxon>
        <taxon>Craniata</taxon>
        <taxon>Vertebrata</taxon>
        <taxon>Euteleostomi</taxon>
        <taxon>Mammalia</taxon>
        <taxon>Eutheria</taxon>
        <taxon>Laurasiatheria</taxon>
        <taxon>Artiodactyla</taxon>
        <taxon>Ruminantia</taxon>
        <taxon>Pecora</taxon>
        <taxon>Cervidae</taxon>
        <taxon>Cervinae</taxon>
        <taxon>Cervus</taxon>
    </lineage>
</organism>